<dbReference type="InterPro" id="IPR000551">
    <property type="entry name" value="MerR-type_HTH_dom"/>
</dbReference>
<evidence type="ECO:0000313" key="5">
    <source>
        <dbReference type="Proteomes" id="UP000529637"/>
    </source>
</evidence>
<dbReference type="Gene3D" id="1.10.1660.10">
    <property type="match status" value="1"/>
</dbReference>
<dbReference type="SMART" id="SM00422">
    <property type="entry name" value="HTH_MERR"/>
    <property type="match status" value="1"/>
</dbReference>
<dbReference type="PANTHER" id="PTHR30204">
    <property type="entry name" value="REDOX-CYCLING DRUG-SENSING TRANSCRIPTIONAL ACTIVATOR SOXR"/>
    <property type="match status" value="1"/>
</dbReference>
<dbReference type="PANTHER" id="PTHR30204:SF93">
    <property type="entry name" value="HTH MERR-TYPE DOMAIN-CONTAINING PROTEIN"/>
    <property type="match status" value="1"/>
</dbReference>
<name>A0A7Y6NSN0_9BURK</name>
<dbReference type="PROSITE" id="PS50937">
    <property type="entry name" value="HTH_MERR_2"/>
    <property type="match status" value="1"/>
</dbReference>
<evidence type="ECO:0000259" key="3">
    <source>
        <dbReference type="PROSITE" id="PS50937"/>
    </source>
</evidence>
<sequence length="150" mass="16012">MPSRRAQESATAAGTAGRDSGGHTGAHLPLGIAETCRRVGITLRAIRHYECLGLLLPRRINGARVYGATDLHSLELLLRFKAMGLSLNECRNGLRCFGLPTSGPSADDATDPQGLLRALQRRRHAIDSTIAEMNIIRNEASAALAGSRTA</sequence>
<keyword evidence="1" id="KW-0238">DNA-binding</keyword>
<dbReference type="GO" id="GO:0003677">
    <property type="term" value="F:DNA binding"/>
    <property type="evidence" value="ECO:0007669"/>
    <property type="project" value="UniProtKB-KW"/>
</dbReference>
<keyword evidence="5" id="KW-1185">Reference proteome</keyword>
<proteinExistence type="predicted"/>
<dbReference type="RefSeq" id="WP_176071465.1">
    <property type="nucleotide sequence ID" value="NZ_JABWMJ010000014.1"/>
</dbReference>
<dbReference type="SUPFAM" id="SSF46955">
    <property type="entry name" value="Putative DNA-binding domain"/>
    <property type="match status" value="1"/>
</dbReference>
<feature type="domain" description="HTH merR-type" evidence="3">
    <location>
        <begin position="37"/>
        <end position="96"/>
    </location>
</feature>
<organism evidence="4 5">
    <name type="scientific">Piscinibacter koreensis</name>
    <dbReference type="NCBI Taxonomy" id="2742824"/>
    <lineage>
        <taxon>Bacteria</taxon>
        <taxon>Pseudomonadati</taxon>
        <taxon>Pseudomonadota</taxon>
        <taxon>Betaproteobacteria</taxon>
        <taxon>Burkholderiales</taxon>
        <taxon>Sphaerotilaceae</taxon>
        <taxon>Piscinibacter</taxon>
    </lineage>
</organism>
<reference evidence="4 5" key="1">
    <citation type="submission" date="2020-06" db="EMBL/GenBank/DDBJ databases">
        <title>Schlegella sp. ID0723 isolated from air conditioner.</title>
        <authorList>
            <person name="Kim D.Y."/>
            <person name="Kim D.-U."/>
        </authorList>
    </citation>
    <scope>NUCLEOTIDE SEQUENCE [LARGE SCALE GENOMIC DNA]</scope>
    <source>
        <strain evidence="4 5">ID0723</strain>
    </source>
</reference>
<dbReference type="EMBL" id="JABWMJ010000014">
    <property type="protein sequence ID" value="NUZ08606.1"/>
    <property type="molecule type" value="Genomic_DNA"/>
</dbReference>
<dbReference type="GO" id="GO:0003700">
    <property type="term" value="F:DNA-binding transcription factor activity"/>
    <property type="evidence" value="ECO:0007669"/>
    <property type="project" value="InterPro"/>
</dbReference>
<dbReference type="AlphaFoldDB" id="A0A7Y6NSN0"/>
<gene>
    <name evidence="4" type="ORF">HQN59_22920</name>
</gene>
<dbReference type="InterPro" id="IPR009061">
    <property type="entry name" value="DNA-bd_dom_put_sf"/>
</dbReference>
<evidence type="ECO:0000313" key="4">
    <source>
        <dbReference type="EMBL" id="NUZ08606.1"/>
    </source>
</evidence>
<feature type="region of interest" description="Disordered" evidence="2">
    <location>
        <begin position="1"/>
        <end position="24"/>
    </location>
</feature>
<evidence type="ECO:0000256" key="2">
    <source>
        <dbReference type="SAM" id="MobiDB-lite"/>
    </source>
</evidence>
<evidence type="ECO:0000256" key="1">
    <source>
        <dbReference type="ARBA" id="ARBA00023125"/>
    </source>
</evidence>
<comment type="caution">
    <text evidence="4">The sequence shown here is derived from an EMBL/GenBank/DDBJ whole genome shotgun (WGS) entry which is preliminary data.</text>
</comment>
<dbReference type="Proteomes" id="UP000529637">
    <property type="component" value="Unassembled WGS sequence"/>
</dbReference>
<dbReference type="InterPro" id="IPR047057">
    <property type="entry name" value="MerR_fam"/>
</dbReference>
<protein>
    <submittedName>
        <fullName evidence="4">MerR family transcriptional regulator</fullName>
    </submittedName>
</protein>
<accession>A0A7Y6NSN0</accession>
<dbReference type="Pfam" id="PF13411">
    <property type="entry name" value="MerR_1"/>
    <property type="match status" value="1"/>
</dbReference>